<protein>
    <submittedName>
        <fullName evidence="5">PucR family transcriptional regulator</fullName>
    </submittedName>
</protein>
<evidence type="ECO:0000313" key="5">
    <source>
        <dbReference type="EMBL" id="GAA0342035.1"/>
    </source>
</evidence>
<dbReference type="Pfam" id="PF17853">
    <property type="entry name" value="GGDEF_2"/>
    <property type="match status" value="1"/>
</dbReference>
<evidence type="ECO:0000256" key="1">
    <source>
        <dbReference type="ARBA" id="ARBA00006754"/>
    </source>
</evidence>
<dbReference type="Gene3D" id="1.10.10.2840">
    <property type="entry name" value="PucR C-terminal helix-turn-helix domain"/>
    <property type="match status" value="1"/>
</dbReference>
<dbReference type="InterPro" id="IPR012914">
    <property type="entry name" value="PucR_dom"/>
</dbReference>
<reference evidence="5 6" key="1">
    <citation type="journal article" date="2019" name="Int. J. Syst. Evol. Microbiol.">
        <title>The Global Catalogue of Microorganisms (GCM) 10K type strain sequencing project: providing services to taxonomists for standard genome sequencing and annotation.</title>
        <authorList>
            <consortium name="The Broad Institute Genomics Platform"/>
            <consortium name="The Broad Institute Genome Sequencing Center for Infectious Disease"/>
            <person name="Wu L."/>
            <person name="Ma J."/>
        </authorList>
    </citation>
    <scope>NUCLEOTIDE SEQUENCE [LARGE SCALE GENOMIC DNA]</scope>
    <source>
        <strain evidence="5 6">JCM 3146</strain>
    </source>
</reference>
<dbReference type="PANTHER" id="PTHR33744:SF1">
    <property type="entry name" value="DNA-BINDING TRANSCRIPTIONAL ACTIVATOR ADER"/>
    <property type="match status" value="1"/>
</dbReference>
<dbReference type="InterPro" id="IPR042070">
    <property type="entry name" value="PucR_C-HTH_sf"/>
</dbReference>
<dbReference type="InterPro" id="IPR041522">
    <property type="entry name" value="CdaR_GGDEF"/>
</dbReference>
<dbReference type="InterPro" id="IPR009057">
    <property type="entry name" value="Homeodomain-like_sf"/>
</dbReference>
<sequence length="556" mass="59967">MSEHAPTPAARGPRSPAVRLTVRDVLDLDLVATWGPEVAAGAAHLDRPVRWLHVAEATDVAVMLTGGEMVLTTGLLLAGDDRAQGDYIESMRRADVAAVVLGLGRAFRTTPEPMRRAAERCGIPLIVLHRPAPFVRMTEEVHSRLLYGRFAALSLSDDIRSSLTALNLAGATLQQLLDEIACYSGCPVVLVNLAQRVLASAGDRASLSELLRDWDRVSRQVAERAGSGPVTAEPDGWIVVDLEARGRRWGRLVLFGYAGSEESGLILGARAAEALAMHRLLGDRDHGWEEQAAEALLLDLASGAARPGRLFTRARAAGLPVDRRTFVPVIVRVLGDGRAGGDHGDTPELVGRAVAETPEVAGLVARIEPEGTAALLSIPYGTDSDAVLRRVAVRVRESLALRGRRAVLGAGFACSVLDEVRRSFAEAVHVADAAVAAPPDGPVARLGDVRLRGLVRLLRDDPELQAFIERELGPLLRDPSLLGVLRTYLETGRNKSLAARALHVSRPTLYRRLQRIEALLGIDLEDWERLTSLYVALLAHDGQTAPRAEVRRSERG</sequence>
<dbReference type="PANTHER" id="PTHR33744">
    <property type="entry name" value="CARBOHYDRATE DIACID REGULATOR"/>
    <property type="match status" value="1"/>
</dbReference>
<dbReference type="SUPFAM" id="SSF46689">
    <property type="entry name" value="Homeodomain-like"/>
    <property type="match status" value="1"/>
</dbReference>
<dbReference type="EMBL" id="BAAABM010000029">
    <property type="protein sequence ID" value="GAA0342035.1"/>
    <property type="molecule type" value="Genomic_DNA"/>
</dbReference>
<dbReference type="InterPro" id="IPR051448">
    <property type="entry name" value="CdaR-like_regulators"/>
</dbReference>
<feature type="domain" description="PucR C-terminal helix-turn-helix" evidence="3">
    <location>
        <begin position="481"/>
        <end position="539"/>
    </location>
</feature>
<dbReference type="Proteomes" id="UP001501822">
    <property type="component" value="Unassembled WGS sequence"/>
</dbReference>
<evidence type="ECO:0000313" key="6">
    <source>
        <dbReference type="Proteomes" id="UP001501822"/>
    </source>
</evidence>
<dbReference type="InterPro" id="IPR025736">
    <property type="entry name" value="PucR_C-HTH_dom"/>
</dbReference>
<dbReference type="Pfam" id="PF13556">
    <property type="entry name" value="HTH_30"/>
    <property type="match status" value="1"/>
</dbReference>
<feature type="domain" description="CdaR GGDEF-like" evidence="4">
    <location>
        <begin position="304"/>
        <end position="432"/>
    </location>
</feature>
<evidence type="ECO:0000259" key="4">
    <source>
        <dbReference type="Pfam" id="PF17853"/>
    </source>
</evidence>
<name>A0ABN0WMU0_9ACTN</name>
<comment type="similarity">
    <text evidence="1">Belongs to the CdaR family.</text>
</comment>
<feature type="domain" description="Purine catabolism PurC-like" evidence="2">
    <location>
        <begin position="24"/>
        <end position="145"/>
    </location>
</feature>
<organism evidence="5 6">
    <name type="scientific">Actinoallomurus spadix</name>
    <dbReference type="NCBI Taxonomy" id="79912"/>
    <lineage>
        <taxon>Bacteria</taxon>
        <taxon>Bacillati</taxon>
        <taxon>Actinomycetota</taxon>
        <taxon>Actinomycetes</taxon>
        <taxon>Streptosporangiales</taxon>
        <taxon>Thermomonosporaceae</taxon>
        <taxon>Actinoallomurus</taxon>
    </lineage>
</organism>
<accession>A0ABN0WMU0</accession>
<dbReference type="Pfam" id="PF07905">
    <property type="entry name" value="PucR"/>
    <property type="match status" value="1"/>
</dbReference>
<proteinExistence type="inferred from homology"/>
<comment type="caution">
    <text evidence="5">The sequence shown here is derived from an EMBL/GenBank/DDBJ whole genome shotgun (WGS) entry which is preliminary data.</text>
</comment>
<evidence type="ECO:0000259" key="2">
    <source>
        <dbReference type="Pfam" id="PF07905"/>
    </source>
</evidence>
<evidence type="ECO:0000259" key="3">
    <source>
        <dbReference type="Pfam" id="PF13556"/>
    </source>
</evidence>
<keyword evidence="6" id="KW-1185">Reference proteome</keyword>
<gene>
    <name evidence="5" type="ORF">GCM10010151_34510</name>
</gene>